<evidence type="ECO:0000256" key="8">
    <source>
        <dbReference type="ARBA" id="ARBA00023157"/>
    </source>
</evidence>
<gene>
    <name evidence="13" type="ORF">OBRU01_15301</name>
</gene>
<evidence type="ECO:0000256" key="3">
    <source>
        <dbReference type="ARBA" id="ARBA00022448"/>
    </source>
</evidence>
<evidence type="ECO:0000313" key="13">
    <source>
        <dbReference type="EMBL" id="KOB70440.1"/>
    </source>
</evidence>
<feature type="transmembrane region" description="Helical" evidence="11">
    <location>
        <begin position="598"/>
        <end position="622"/>
    </location>
</feature>
<organism evidence="13 14">
    <name type="scientific">Operophtera brumata</name>
    <name type="common">Winter moth</name>
    <name type="synonym">Phalaena brumata</name>
    <dbReference type="NCBI Taxonomy" id="104452"/>
    <lineage>
        <taxon>Eukaryota</taxon>
        <taxon>Metazoa</taxon>
        <taxon>Ecdysozoa</taxon>
        <taxon>Arthropoda</taxon>
        <taxon>Hexapoda</taxon>
        <taxon>Insecta</taxon>
        <taxon>Pterygota</taxon>
        <taxon>Neoptera</taxon>
        <taxon>Endopterygota</taxon>
        <taxon>Lepidoptera</taxon>
        <taxon>Glossata</taxon>
        <taxon>Ditrysia</taxon>
        <taxon>Geometroidea</taxon>
        <taxon>Geometridae</taxon>
        <taxon>Larentiinae</taxon>
        <taxon>Operophtera</taxon>
    </lineage>
</organism>
<comment type="catalytic activity">
    <reaction evidence="10">
        <text>cholesterol(in) = cholesterol(out)</text>
        <dbReference type="Rhea" id="RHEA:39747"/>
        <dbReference type="ChEBI" id="CHEBI:16113"/>
    </reaction>
</comment>
<sequence length="1220" mass="136255">MRSECADVGGFEKPCPVDHEALPLTEGLSPEEAEEIAEMFALRCPTLALNDDGEMKPYSEILTCCDHIQLRKMSESLTLAEGVLGRCPACFRNFVRQICEMNCSPDQSRYVEVEVETTTDGTNTEYVNVVNFRMYEEFMDDAFSSCSGVLIPQTGLPAVNMMCGNAAVCNAEAWFGFTGDTSQNPLVPVQVNFLRWPTPEDSMSVRAPPCNETLPGDLPCSCVDCLATCPVGSEPYVPPMCTVLGLNCIAFSTAIVFFVITVTIFSILTLIDYKRTRYMESKPPVSGPQNINKLIVLFQKFFSKVGVFAASHPAVILMLTSWVTFSMLFGVLNINLTSNPLELWSSPDARGRQELNYFNSRFGPFYRAAQVYLTIDLETFEVNNITYGPAFRVEALEELVKLEDAIIDIGRAEGGVVLEDVCYAPNRLPGATPDLSHCVSMSVGTYLGTQRNNINNDTYLNNIQNCLNNHYNFDCLASWGGGAEPEITFGGYDDDILTATTLLINFPITNQLLEEDLRPVLDWEAKFIELLFDYEANWKAEFVTVAFGAERSIEDEIQRISVAEAVPIAISYVIMFIYVVVALGNIRSWKTYFVDSKIMVAVGSIIIVINSIFCSMGVMGYLGITVTLFAINVIPFFVLSVGIDNVFLMVNTLQDIQSNPKQFDDYKENMSYSKKRSFVFEKMLMKVGPSMFVTSVTQITCFALGALTKFPAVVTFAIFAAIALGFLFVFQVTTVIALLSIDYKRATQNRFDILCCIQKKILNDDDPLNSEAPYKSVTQRLMEPYSKFIVDWRVKICVAIIFMGMASVSVVMIPHIEVGLDQEMALPPDSYVYKYLVAVANYLKIGPPVYFVLKSGLNFSDVDHQNAICGGQLCNDNSLATQIFLASLHSDVTYIARSSNSWLDDFVDWSGLYGACCKYNTTDSGFCQSMDNAPECSFCMIEKNEWSNGLRPHPEAFERYIPFFLQDAPTEICNKGGLASYAGSVNYLLDSEGKATVQDTNFMAYHTTLSTSHDYITAVHYAYEISENITRAIKQNTGLDVEVFPYSVFYVFFEQYLTIWRDSFLTIVYCIAGAIFFNLLASGFSFTTTFTVMFTSTLVVVNMMGIMYIWDIPLNAVSNINLIVSIGIAVEFCSHISYAFITSKRPQRERVEDAVQSVGATIITGITFTNIPIIVLAFSYTEVIEVFFFRMFFSIVVLSFLHGMVFYPVLLSYVSNIKSK</sequence>
<feature type="transmembrane region" description="Helical" evidence="11">
    <location>
        <begin position="1064"/>
        <end position="1084"/>
    </location>
</feature>
<accession>A0A0L7L4U8</accession>
<dbReference type="GO" id="GO:0015485">
    <property type="term" value="F:cholesterol binding"/>
    <property type="evidence" value="ECO:0007669"/>
    <property type="project" value="TreeGrafter"/>
</dbReference>
<feature type="transmembrane region" description="Helical" evidence="11">
    <location>
        <begin position="1187"/>
        <end position="1210"/>
    </location>
</feature>
<dbReference type="InterPro" id="IPR032190">
    <property type="entry name" value="NPC1_N"/>
</dbReference>
<feature type="transmembrane region" description="Helical" evidence="11">
    <location>
        <begin position="565"/>
        <end position="586"/>
    </location>
</feature>
<feature type="transmembrane region" description="Helical" evidence="11">
    <location>
        <begin position="713"/>
        <end position="741"/>
    </location>
</feature>
<protein>
    <recommendedName>
        <fullName evidence="12">SSD domain-containing protein</fullName>
    </recommendedName>
</protein>
<evidence type="ECO:0000256" key="6">
    <source>
        <dbReference type="ARBA" id="ARBA00022989"/>
    </source>
</evidence>
<evidence type="ECO:0000256" key="7">
    <source>
        <dbReference type="ARBA" id="ARBA00023136"/>
    </source>
</evidence>
<dbReference type="InterPro" id="IPR000731">
    <property type="entry name" value="SSD"/>
</dbReference>
<reference evidence="13 14" key="1">
    <citation type="journal article" date="2015" name="Genome Biol. Evol.">
        <title>The genome of winter moth (Operophtera brumata) provides a genomic perspective on sexual dimorphism and phenology.</title>
        <authorList>
            <person name="Derks M.F."/>
            <person name="Smit S."/>
            <person name="Salis L."/>
            <person name="Schijlen E."/>
            <person name="Bossers A."/>
            <person name="Mateman C."/>
            <person name="Pijl A.S."/>
            <person name="de Ridder D."/>
            <person name="Groenen M.A."/>
            <person name="Visser M.E."/>
            <person name="Megens H.J."/>
        </authorList>
    </citation>
    <scope>NUCLEOTIDE SEQUENCE [LARGE SCALE GENOMIC DNA]</scope>
    <source>
        <strain evidence="13">WM2013NL</strain>
        <tissue evidence="13">Head and thorax</tissue>
    </source>
</reference>
<feature type="transmembrane region" description="Helical" evidence="11">
    <location>
        <begin position="249"/>
        <end position="271"/>
    </location>
</feature>
<dbReference type="AlphaFoldDB" id="A0A0L7L4U8"/>
<dbReference type="STRING" id="104452.A0A0L7L4U8"/>
<dbReference type="InterPro" id="IPR053958">
    <property type="entry name" value="HMGCR/SNAP/NPC1-like_SSD"/>
</dbReference>
<feature type="domain" description="SSD" evidence="12">
    <location>
        <begin position="564"/>
        <end position="741"/>
    </location>
</feature>
<dbReference type="GO" id="GO:0042632">
    <property type="term" value="P:cholesterol homeostasis"/>
    <property type="evidence" value="ECO:0007669"/>
    <property type="project" value="TreeGrafter"/>
</dbReference>
<comment type="subcellular location">
    <subcellularLocation>
        <location evidence="1">Membrane</location>
        <topology evidence="1">Multi-pass membrane protein</topology>
    </subcellularLocation>
</comment>
<feature type="transmembrane region" description="Helical" evidence="11">
    <location>
        <begin position="628"/>
        <end position="650"/>
    </location>
</feature>
<keyword evidence="9" id="KW-0325">Glycoprotein</keyword>
<dbReference type="GO" id="GO:0015918">
    <property type="term" value="P:sterol transport"/>
    <property type="evidence" value="ECO:0007669"/>
    <property type="project" value="TreeGrafter"/>
</dbReference>
<feature type="transmembrane region" description="Helical" evidence="11">
    <location>
        <begin position="683"/>
        <end position="707"/>
    </location>
</feature>
<dbReference type="InterPro" id="IPR053956">
    <property type="entry name" value="NPC1_MLD"/>
</dbReference>
<keyword evidence="3" id="KW-0813">Transport</keyword>
<keyword evidence="8" id="KW-1015">Disulfide bond</keyword>
<dbReference type="PROSITE" id="PS50156">
    <property type="entry name" value="SSD"/>
    <property type="match status" value="1"/>
</dbReference>
<evidence type="ECO:0000256" key="11">
    <source>
        <dbReference type="SAM" id="Phobius"/>
    </source>
</evidence>
<dbReference type="GO" id="GO:0005886">
    <property type="term" value="C:plasma membrane"/>
    <property type="evidence" value="ECO:0007669"/>
    <property type="project" value="TreeGrafter"/>
</dbReference>
<dbReference type="GO" id="GO:0030299">
    <property type="term" value="P:intestinal cholesterol absorption"/>
    <property type="evidence" value="ECO:0007669"/>
    <property type="project" value="TreeGrafter"/>
</dbReference>
<dbReference type="EMBL" id="JTDY01002944">
    <property type="protein sequence ID" value="KOB70440.1"/>
    <property type="molecule type" value="Genomic_DNA"/>
</dbReference>
<keyword evidence="5" id="KW-0732">Signal</keyword>
<dbReference type="PANTHER" id="PTHR45727:SF6">
    <property type="entry name" value="NPC INTRACELLULAR CHOLESTEROL TRANSPORTER 1 HOMOLOG 1B"/>
    <property type="match status" value="1"/>
</dbReference>
<keyword evidence="14" id="KW-1185">Reference proteome</keyword>
<dbReference type="Proteomes" id="UP000037510">
    <property type="component" value="Unassembled WGS sequence"/>
</dbReference>
<dbReference type="SUPFAM" id="SSF82866">
    <property type="entry name" value="Multidrug efflux transporter AcrB transmembrane domain"/>
    <property type="match status" value="2"/>
</dbReference>
<evidence type="ECO:0000313" key="14">
    <source>
        <dbReference type="Proteomes" id="UP000037510"/>
    </source>
</evidence>
<keyword evidence="6 11" id="KW-1133">Transmembrane helix</keyword>
<evidence type="ECO:0000256" key="10">
    <source>
        <dbReference type="ARBA" id="ARBA00034049"/>
    </source>
</evidence>
<feature type="transmembrane region" description="Helical" evidence="11">
    <location>
        <begin position="1090"/>
        <end position="1110"/>
    </location>
</feature>
<dbReference type="Gene3D" id="1.20.1640.10">
    <property type="entry name" value="Multidrug efflux transporter AcrB transmembrane domain"/>
    <property type="match status" value="2"/>
</dbReference>
<feature type="transmembrane region" description="Helical" evidence="11">
    <location>
        <begin position="792"/>
        <end position="813"/>
    </location>
</feature>
<evidence type="ECO:0000256" key="9">
    <source>
        <dbReference type="ARBA" id="ARBA00023180"/>
    </source>
</evidence>
<evidence type="ECO:0000256" key="4">
    <source>
        <dbReference type="ARBA" id="ARBA00022692"/>
    </source>
</evidence>
<comment type="caution">
    <text evidence="13">The sequence shown here is derived from an EMBL/GenBank/DDBJ whole genome shotgun (WGS) entry which is preliminary data.</text>
</comment>
<feature type="transmembrane region" description="Helical" evidence="11">
    <location>
        <begin position="1161"/>
        <end position="1180"/>
    </location>
</feature>
<dbReference type="PANTHER" id="PTHR45727">
    <property type="entry name" value="NPC INTRACELLULAR CHOLESTEROL TRANSPORTER 1"/>
    <property type="match status" value="1"/>
</dbReference>
<evidence type="ECO:0000256" key="2">
    <source>
        <dbReference type="ARBA" id="ARBA00005585"/>
    </source>
</evidence>
<comment type="similarity">
    <text evidence="2">Belongs to the patched family.</text>
</comment>
<evidence type="ECO:0000256" key="5">
    <source>
        <dbReference type="ARBA" id="ARBA00022729"/>
    </source>
</evidence>
<keyword evidence="4 11" id="KW-0812">Transmembrane</keyword>
<feature type="transmembrane region" description="Helical" evidence="11">
    <location>
        <begin position="1122"/>
        <end position="1141"/>
    </location>
</feature>
<evidence type="ECO:0000259" key="12">
    <source>
        <dbReference type="PROSITE" id="PS50156"/>
    </source>
</evidence>
<evidence type="ECO:0000256" key="1">
    <source>
        <dbReference type="ARBA" id="ARBA00004141"/>
    </source>
</evidence>
<feature type="transmembrane region" description="Helical" evidence="11">
    <location>
        <begin position="307"/>
        <end position="332"/>
    </location>
</feature>
<dbReference type="Pfam" id="PF16414">
    <property type="entry name" value="NPC1_N"/>
    <property type="match status" value="1"/>
</dbReference>
<dbReference type="Pfam" id="PF12349">
    <property type="entry name" value="Sterol-sensing"/>
    <property type="match status" value="1"/>
</dbReference>
<name>A0A0L7L4U8_OPEBR</name>
<keyword evidence="7 11" id="KW-0472">Membrane</keyword>
<proteinExistence type="inferred from homology"/>
<dbReference type="Pfam" id="PF22314">
    <property type="entry name" value="NPC1_MLD"/>
    <property type="match status" value="1"/>
</dbReference>